<feature type="domain" description="Tyr recombinase" evidence="5">
    <location>
        <begin position="188"/>
        <end position="359"/>
    </location>
</feature>
<keyword evidence="4" id="KW-0233">DNA recombination</keyword>
<dbReference type="InterPro" id="IPR025166">
    <property type="entry name" value="Integrase_DNA_bind_dom"/>
</dbReference>
<dbReference type="InterPro" id="IPR002104">
    <property type="entry name" value="Integrase_catalytic"/>
</dbReference>
<evidence type="ECO:0000256" key="3">
    <source>
        <dbReference type="ARBA" id="ARBA00023125"/>
    </source>
</evidence>
<dbReference type="SUPFAM" id="SSF56349">
    <property type="entry name" value="DNA breaking-rejoining enzymes"/>
    <property type="match status" value="1"/>
</dbReference>
<dbReference type="Pfam" id="PF00589">
    <property type="entry name" value="Phage_integrase"/>
    <property type="match status" value="1"/>
</dbReference>
<keyword evidence="3" id="KW-0238">DNA-binding</keyword>
<gene>
    <name evidence="6" type="ORF">C9J52_20265</name>
</gene>
<dbReference type="Proteomes" id="UP000241190">
    <property type="component" value="Unassembled WGS sequence"/>
</dbReference>
<dbReference type="InterPro" id="IPR004107">
    <property type="entry name" value="Integrase_SAM-like_N"/>
</dbReference>
<proteinExistence type="inferred from homology"/>
<dbReference type="RefSeq" id="WP_052675345.1">
    <property type="nucleotide sequence ID" value="NZ_JZSR01000088.1"/>
</dbReference>
<comment type="similarity">
    <text evidence="1">Belongs to the 'phage' integrase family.</text>
</comment>
<dbReference type="Pfam" id="PF13356">
    <property type="entry name" value="Arm-DNA-bind_3"/>
    <property type="match status" value="1"/>
</dbReference>
<name>A0ABX5GM05_9GAMM</name>
<dbReference type="InterPro" id="IPR010998">
    <property type="entry name" value="Integrase_recombinase_N"/>
</dbReference>
<dbReference type="EMBL" id="PYOP01000071">
    <property type="protein sequence ID" value="PSW88868.1"/>
    <property type="molecule type" value="Genomic_DNA"/>
</dbReference>
<dbReference type="InterPro" id="IPR011010">
    <property type="entry name" value="DNA_brk_join_enz"/>
</dbReference>
<keyword evidence="7" id="KW-1185">Reference proteome</keyword>
<evidence type="ECO:0000313" key="7">
    <source>
        <dbReference type="Proteomes" id="UP000241190"/>
    </source>
</evidence>
<dbReference type="Gene3D" id="1.10.150.130">
    <property type="match status" value="1"/>
</dbReference>
<evidence type="ECO:0000313" key="6">
    <source>
        <dbReference type="EMBL" id="PSW88868.1"/>
    </source>
</evidence>
<dbReference type="Gene3D" id="1.10.443.10">
    <property type="entry name" value="Intergrase catalytic core"/>
    <property type="match status" value="1"/>
</dbReference>
<dbReference type="InterPro" id="IPR038488">
    <property type="entry name" value="Integrase_DNA-bd_sf"/>
</dbReference>
<evidence type="ECO:0000256" key="2">
    <source>
        <dbReference type="ARBA" id="ARBA00022908"/>
    </source>
</evidence>
<dbReference type="Gene3D" id="3.30.160.390">
    <property type="entry name" value="Integrase, DNA-binding domain"/>
    <property type="match status" value="1"/>
</dbReference>
<evidence type="ECO:0000256" key="1">
    <source>
        <dbReference type="ARBA" id="ARBA00008857"/>
    </source>
</evidence>
<sequence>MVTLTQKWIERYTPTSKLKKIADPQSKGLYFISRLSGRHSYVLDFCCQGQRHSLTLGRVSELSLAQAREKAAQERAKRDPRLPFQDTVPTLILFDDFGDDFLAHHGRHWKPITAKWNQTNYRLHVLPFFNGMMLQHISAENVQVWQHQQSHHGGLSLLSSMMKKAEALGLIPAGSNPCKGLRQPTQRLTGYALTPQELTLVWQGLDKGIAGCDTVTRLIRLLLLTGCRGGELRTLQQCDYRAGKLYLPDSKTGTKTVCLSSFTRYWLDRQQQVSTNAFLFSDGYGEVTHGRLSRAWRAIREALNLPHVRLHDLRHTYATLALEHGEHLLNVGKLLGHEHPETTLRYAHLATSAMYQASEQVSQAIARGLQS</sequence>
<dbReference type="CDD" id="cd00796">
    <property type="entry name" value="INT_Rci_Hp1_C"/>
    <property type="match status" value="1"/>
</dbReference>
<evidence type="ECO:0000259" key="5">
    <source>
        <dbReference type="PROSITE" id="PS51898"/>
    </source>
</evidence>
<dbReference type="PANTHER" id="PTHR30629">
    <property type="entry name" value="PROPHAGE INTEGRASE"/>
    <property type="match status" value="1"/>
</dbReference>
<dbReference type="InterPro" id="IPR050808">
    <property type="entry name" value="Phage_Integrase"/>
</dbReference>
<organism evidence="6 7">
    <name type="scientific">Photobacterium iliopiscarium</name>
    <dbReference type="NCBI Taxonomy" id="56192"/>
    <lineage>
        <taxon>Bacteria</taxon>
        <taxon>Pseudomonadati</taxon>
        <taxon>Pseudomonadota</taxon>
        <taxon>Gammaproteobacteria</taxon>
        <taxon>Vibrionales</taxon>
        <taxon>Vibrionaceae</taxon>
        <taxon>Photobacterium</taxon>
    </lineage>
</organism>
<reference evidence="6 7" key="1">
    <citation type="submission" date="2018-03" db="EMBL/GenBank/DDBJ databases">
        <title>Whole genome sequencing of Histamine producing bacteria.</title>
        <authorList>
            <person name="Butler K."/>
        </authorList>
    </citation>
    <scope>NUCLEOTIDE SEQUENCE [LARGE SCALE GENOMIC DNA]</scope>
    <source>
        <strain evidence="6 7">ATCC 51761</strain>
    </source>
</reference>
<dbReference type="PROSITE" id="PS51898">
    <property type="entry name" value="TYR_RECOMBINASE"/>
    <property type="match status" value="1"/>
</dbReference>
<dbReference type="PANTHER" id="PTHR30629:SF2">
    <property type="entry name" value="PROPHAGE INTEGRASE INTS-RELATED"/>
    <property type="match status" value="1"/>
</dbReference>
<dbReference type="InterPro" id="IPR013762">
    <property type="entry name" value="Integrase-like_cat_sf"/>
</dbReference>
<comment type="caution">
    <text evidence="6">The sequence shown here is derived from an EMBL/GenBank/DDBJ whole genome shotgun (WGS) entry which is preliminary data.</text>
</comment>
<accession>A0ABX5GM05</accession>
<dbReference type="Pfam" id="PF14659">
    <property type="entry name" value="Phage_int_SAM_3"/>
    <property type="match status" value="1"/>
</dbReference>
<keyword evidence="2" id="KW-0229">DNA integration</keyword>
<evidence type="ECO:0000256" key="4">
    <source>
        <dbReference type="ARBA" id="ARBA00023172"/>
    </source>
</evidence>
<protein>
    <recommendedName>
        <fullName evidence="5">Tyr recombinase domain-containing protein</fullName>
    </recommendedName>
</protein>